<dbReference type="GO" id="GO:0003729">
    <property type="term" value="F:mRNA binding"/>
    <property type="evidence" value="ECO:0007669"/>
    <property type="project" value="TreeGrafter"/>
</dbReference>
<evidence type="ECO:0000256" key="2">
    <source>
        <dbReference type="ARBA" id="ARBA00008044"/>
    </source>
</evidence>
<keyword evidence="6" id="KW-1185">Reference proteome</keyword>
<dbReference type="OrthoDB" id="20582at2759"/>
<keyword evidence="4" id="KW-0175">Coiled coil</keyword>
<name>A0A4Y7T8J2_COPMI</name>
<evidence type="ECO:0000256" key="4">
    <source>
        <dbReference type="SAM" id="Coils"/>
    </source>
</evidence>
<organism evidence="5 6">
    <name type="scientific">Coprinellus micaceus</name>
    <name type="common">Glistening ink-cap mushroom</name>
    <name type="synonym">Coprinus micaceus</name>
    <dbReference type="NCBI Taxonomy" id="71717"/>
    <lineage>
        <taxon>Eukaryota</taxon>
        <taxon>Fungi</taxon>
        <taxon>Dikarya</taxon>
        <taxon>Basidiomycota</taxon>
        <taxon>Agaricomycotina</taxon>
        <taxon>Agaricomycetes</taxon>
        <taxon>Agaricomycetidae</taxon>
        <taxon>Agaricales</taxon>
        <taxon>Agaricineae</taxon>
        <taxon>Psathyrellaceae</taxon>
        <taxon>Coprinellus</taxon>
    </lineage>
</organism>
<dbReference type="GO" id="GO:0000445">
    <property type="term" value="C:THO complex part of transcription export complex"/>
    <property type="evidence" value="ECO:0007669"/>
    <property type="project" value="TreeGrafter"/>
</dbReference>
<dbReference type="GO" id="GO:0006406">
    <property type="term" value="P:mRNA export from nucleus"/>
    <property type="evidence" value="ECO:0007669"/>
    <property type="project" value="TreeGrafter"/>
</dbReference>
<keyword evidence="3" id="KW-0539">Nucleus</keyword>
<dbReference type="PANTHER" id="PTHR13375">
    <property type="entry name" value="FMS INTERACTING PROTEIN"/>
    <property type="match status" value="1"/>
</dbReference>
<accession>A0A4Y7T8J2</accession>
<proteinExistence type="inferred from homology"/>
<feature type="coiled-coil region" evidence="4">
    <location>
        <begin position="153"/>
        <end position="184"/>
    </location>
</feature>
<dbReference type="EMBL" id="QPFP01000024">
    <property type="protein sequence ID" value="TEB30274.1"/>
    <property type="molecule type" value="Genomic_DNA"/>
</dbReference>
<dbReference type="STRING" id="71717.A0A4Y7T8J2"/>
<evidence type="ECO:0000256" key="3">
    <source>
        <dbReference type="ARBA" id="ARBA00023242"/>
    </source>
</evidence>
<comment type="similarity">
    <text evidence="2">Belongs to the THOC5 family.</text>
</comment>
<comment type="caution">
    <text evidence="5">The sequence shown here is derived from an EMBL/GenBank/DDBJ whole genome shotgun (WGS) entry which is preliminary data.</text>
</comment>
<dbReference type="Pfam" id="PF09766">
    <property type="entry name" value="FmiP_Thoc5"/>
    <property type="match status" value="1"/>
</dbReference>
<dbReference type="InterPro" id="IPR019163">
    <property type="entry name" value="THO_Thoc5"/>
</dbReference>
<protein>
    <recommendedName>
        <fullName evidence="7">Fms interacting protein</fullName>
    </recommendedName>
</protein>
<dbReference type="PANTHER" id="PTHR13375:SF3">
    <property type="entry name" value="THO COMPLEX SUBUNIT 5 HOMOLOG"/>
    <property type="match status" value="1"/>
</dbReference>
<gene>
    <name evidence="5" type="ORF">FA13DRAFT_1665066</name>
</gene>
<evidence type="ECO:0008006" key="7">
    <source>
        <dbReference type="Google" id="ProtNLM"/>
    </source>
</evidence>
<comment type="subcellular location">
    <subcellularLocation>
        <location evidence="1">Nucleus</location>
    </subcellularLocation>
</comment>
<evidence type="ECO:0000313" key="6">
    <source>
        <dbReference type="Proteomes" id="UP000298030"/>
    </source>
</evidence>
<dbReference type="AlphaFoldDB" id="A0A4Y7T8J2"/>
<sequence>MPSYKPIDDAPGFDFYTAAEDVFDKLRGLVDVEDGPNNDAAALHVRAGALVARLKYLNRAANTATRIKKETTGDARTEMDQSSLGLQNLLYEKRHLEREIEKCRQFASIYQDVPLHSLDEFKELAPEAARTSEVLADEHQLMLNRLSFELAERQRLDQRKRDLIKQKEELLKESKAKAATADNVKSQIDHLIKAAGDVQKKVGDLVAPIENESALGLS</sequence>
<evidence type="ECO:0000313" key="5">
    <source>
        <dbReference type="EMBL" id="TEB30274.1"/>
    </source>
</evidence>
<dbReference type="Proteomes" id="UP000298030">
    <property type="component" value="Unassembled WGS sequence"/>
</dbReference>
<reference evidence="5 6" key="1">
    <citation type="journal article" date="2019" name="Nat. Ecol. Evol.">
        <title>Megaphylogeny resolves global patterns of mushroom evolution.</title>
        <authorList>
            <person name="Varga T."/>
            <person name="Krizsan K."/>
            <person name="Foldi C."/>
            <person name="Dima B."/>
            <person name="Sanchez-Garcia M."/>
            <person name="Sanchez-Ramirez S."/>
            <person name="Szollosi G.J."/>
            <person name="Szarkandi J.G."/>
            <person name="Papp V."/>
            <person name="Albert L."/>
            <person name="Andreopoulos W."/>
            <person name="Angelini C."/>
            <person name="Antonin V."/>
            <person name="Barry K.W."/>
            <person name="Bougher N.L."/>
            <person name="Buchanan P."/>
            <person name="Buyck B."/>
            <person name="Bense V."/>
            <person name="Catcheside P."/>
            <person name="Chovatia M."/>
            <person name="Cooper J."/>
            <person name="Damon W."/>
            <person name="Desjardin D."/>
            <person name="Finy P."/>
            <person name="Geml J."/>
            <person name="Haridas S."/>
            <person name="Hughes K."/>
            <person name="Justo A."/>
            <person name="Karasinski D."/>
            <person name="Kautmanova I."/>
            <person name="Kiss B."/>
            <person name="Kocsube S."/>
            <person name="Kotiranta H."/>
            <person name="LaButti K.M."/>
            <person name="Lechner B.E."/>
            <person name="Liimatainen K."/>
            <person name="Lipzen A."/>
            <person name="Lukacs Z."/>
            <person name="Mihaltcheva S."/>
            <person name="Morgado L.N."/>
            <person name="Niskanen T."/>
            <person name="Noordeloos M.E."/>
            <person name="Ohm R.A."/>
            <person name="Ortiz-Santana B."/>
            <person name="Ovrebo C."/>
            <person name="Racz N."/>
            <person name="Riley R."/>
            <person name="Savchenko A."/>
            <person name="Shiryaev A."/>
            <person name="Soop K."/>
            <person name="Spirin V."/>
            <person name="Szebenyi C."/>
            <person name="Tomsovsky M."/>
            <person name="Tulloss R.E."/>
            <person name="Uehling J."/>
            <person name="Grigoriev I.V."/>
            <person name="Vagvolgyi C."/>
            <person name="Papp T."/>
            <person name="Martin F.M."/>
            <person name="Miettinen O."/>
            <person name="Hibbett D.S."/>
            <person name="Nagy L.G."/>
        </authorList>
    </citation>
    <scope>NUCLEOTIDE SEQUENCE [LARGE SCALE GENOMIC DNA]</scope>
    <source>
        <strain evidence="5 6">FP101781</strain>
    </source>
</reference>
<evidence type="ECO:0000256" key="1">
    <source>
        <dbReference type="ARBA" id="ARBA00004123"/>
    </source>
</evidence>